<dbReference type="PANTHER" id="PTHR32322:SF18">
    <property type="entry name" value="S-ADENOSYLMETHIONINE_S-ADENOSYLHOMOCYSTEINE TRANSPORTER"/>
    <property type="match status" value="1"/>
</dbReference>
<evidence type="ECO:0000313" key="9">
    <source>
        <dbReference type="EMBL" id="SMB81874.1"/>
    </source>
</evidence>
<evidence type="ECO:0000256" key="1">
    <source>
        <dbReference type="ARBA" id="ARBA00004651"/>
    </source>
</evidence>
<evidence type="ECO:0000256" key="6">
    <source>
        <dbReference type="ARBA" id="ARBA00023136"/>
    </source>
</evidence>
<proteinExistence type="inferred from homology"/>
<evidence type="ECO:0000256" key="2">
    <source>
        <dbReference type="ARBA" id="ARBA00007362"/>
    </source>
</evidence>
<feature type="transmembrane region" description="Helical" evidence="7">
    <location>
        <begin position="9"/>
        <end position="29"/>
    </location>
</feature>
<dbReference type="AlphaFoldDB" id="A0A1W1UME2"/>
<keyword evidence="5 7" id="KW-1133">Transmembrane helix</keyword>
<gene>
    <name evidence="9" type="ORF">SAMN00017405_2183</name>
</gene>
<dbReference type="InterPro" id="IPR000620">
    <property type="entry name" value="EamA_dom"/>
</dbReference>
<name>A0A1W1UME2_DESTI</name>
<dbReference type="GO" id="GO:0005886">
    <property type="term" value="C:plasma membrane"/>
    <property type="evidence" value="ECO:0007669"/>
    <property type="project" value="UniProtKB-SubCell"/>
</dbReference>
<keyword evidence="4 7" id="KW-0812">Transmembrane</keyword>
<reference evidence="9 10" key="1">
    <citation type="submission" date="2017-04" db="EMBL/GenBank/DDBJ databases">
        <authorList>
            <person name="Afonso C.L."/>
            <person name="Miller P.J."/>
            <person name="Scott M.A."/>
            <person name="Spackman E."/>
            <person name="Goraichik I."/>
            <person name="Dimitrov K.M."/>
            <person name="Suarez D.L."/>
            <person name="Swayne D.E."/>
        </authorList>
    </citation>
    <scope>NUCLEOTIDE SEQUENCE [LARGE SCALE GENOMIC DNA]</scope>
    <source>
        <strain evidence="9 10">DSM 11270</strain>
    </source>
</reference>
<feature type="transmembrane region" description="Helical" evidence="7">
    <location>
        <begin position="250"/>
        <end position="267"/>
    </location>
</feature>
<feature type="transmembrane region" description="Helical" evidence="7">
    <location>
        <begin position="124"/>
        <end position="141"/>
    </location>
</feature>
<protein>
    <submittedName>
        <fullName evidence="9">Permease of the drug/metabolite transporter (DMT) superfamily</fullName>
    </submittedName>
</protein>
<dbReference type="RefSeq" id="WP_159446240.1">
    <property type="nucleotide sequence ID" value="NZ_FWWT01000007.1"/>
</dbReference>
<sequence>MTSDNKTRLLLFSVPLMWGLNFPFMKVGLEFITPLAYSSLRMVFSVAVAWIILYYSKTYQKIVKEDWKSMFFVSFFGFFIFQVLFILGVNLTTSGNAAIIVALLPISVVILNTILKIEQISKKTFGVIAFSFVGILLVILGSGKELSLAHNHLIGALMLLVGQFFFAYYTIFSKRLMAKYSSYQVIAYVFSISTFFFFLISIPELIQLDYKAVPQMGWSSNIYSGIFAIGIGNIIWVWGINKIGSTGTALYNNLTPVFAVIFAFLILGEKFSFIQFIGAAIIFIGLSMNRNKAGSTISQQVVFSNDE</sequence>
<evidence type="ECO:0000256" key="7">
    <source>
        <dbReference type="SAM" id="Phobius"/>
    </source>
</evidence>
<organism evidence="9 10">
    <name type="scientific">Desulfonispora thiosulfatigenes DSM 11270</name>
    <dbReference type="NCBI Taxonomy" id="656914"/>
    <lineage>
        <taxon>Bacteria</taxon>
        <taxon>Bacillati</taxon>
        <taxon>Bacillota</taxon>
        <taxon>Clostridia</taxon>
        <taxon>Eubacteriales</taxon>
        <taxon>Peptococcaceae</taxon>
        <taxon>Desulfonispora</taxon>
    </lineage>
</organism>
<dbReference type="Proteomes" id="UP000192731">
    <property type="component" value="Unassembled WGS sequence"/>
</dbReference>
<dbReference type="STRING" id="656914.SAMN00017405_2183"/>
<evidence type="ECO:0000313" key="10">
    <source>
        <dbReference type="Proteomes" id="UP000192731"/>
    </source>
</evidence>
<comment type="similarity">
    <text evidence="2">Belongs to the EamA transporter family.</text>
</comment>
<dbReference type="PANTHER" id="PTHR32322">
    <property type="entry name" value="INNER MEMBRANE TRANSPORTER"/>
    <property type="match status" value="1"/>
</dbReference>
<feature type="transmembrane region" description="Helical" evidence="7">
    <location>
        <begin position="222"/>
        <end position="238"/>
    </location>
</feature>
<dbReference type="InterPro" id="IPR037185">
    <property type="entry name" value="EmrE-like"/>
</dbReference>
<evidence type="ECO:0000256" key="4">
    <source>
        <dbReference type="ARBA" id="ARBA00022692"/>
    </source>
</evidence>
<feature type="transmembrane region" description="Helical" evidence="7">
    <location>
        <begin position="183"/>
        <end position="202"/>
    </location>
</feature>
<keyword evidence="10" id="KW-1185">Reference proteome</keyword>
<evidence type="ECO:0000256" key="3">
    <source>
        <dbReference type="ARBA" id="ARBA00022475"/>
    </source>
</evidence>
<evidence type="ECO:0000259" key="8">
    <source>
        <dbReference type="Pfam" id="PF00892"/>
    </source>
</evidence>
<feature type="transmembrane region" description="Helical" evidence="7">
    <location>
        <begin position="273"/>
        <end position="289"/>
    </location>
</feature>
<feature type="transmembrane region" description="Helical" evidence="7">
    <location>
        <begin position="97"/>
        <end position="115"/>
    </location>
</feature>
<feature type="transmembrane region" description="Helical" evidence="7">
    <location>
        <begin position="35"/>
        <end position="55"/>
    </location>
</feature>
<evidence type="ECO:0000256" key="5">
    <source>
        <dbReference type="ARBA" id="ARBA00022989"/>
    </source>
</evidence>
<dbReference type="Pfam" id="PF00892">
    <property type="entry name" value="EamA"/>
    <property type="match status" value="2"/>
</dbReference>
<feature type="transmembrane region" description="Helical" evidence="7">
    <location>
        <begin position="67"/>
        <end position="91"/>
    </location>
</feature>
<dbReference type="EMBL" id="FWWT01000007">
    <property type="protein sequence ID" value="SMB81874.1"/>
    <property type="molecule type" value="Genomic_DNA"/>
</dbReference>
<keyword evidence="3" id="KW-1003">Cell membrane</keyword>
<accession>A0A1W1UME2</accession>
<dbReference type="InterPro" id="IPR050638">
    <property type="entry name" value="AA-Vitamin_Transporters"/>
</dbReference>
<feature type="domain" description="EamA" evidence="8">
    <location>
        <begin position="154"/>
        <end position="288"/>
    </location>
</feature>
<feature type="domain" description="EamA" evidence="8">
    <location>
        <begin position="9"/>
        <end position="139"/>
    </location>
</feature>
<dbReference type="SUPFAM" id="SSF103481">
    <property type="entry name" value="Multidrug resistance efflux transporter EmrE"/>
    <property type="match status" value="2"/>
</dbReference>
<feature type="transmembrane region" description="Helical" evidence="7">
    <location>
        <begin position="153"/>
        <end position="171"/>
    </location>
</feature>
<comment type="subcellular location">
    <subcellularLocation>
        <location evidence="1">Cell membrane</location>
        <topology evidence="1">Multi-pass membrane protein</topology>
    </subcellularLocation>
</comment>
<dbReference type="OrthoDB" id="9805239at2"/>
<keyword evidence="6 7" id="KW-0472">Membrane</keyword>